<dbReference type="AlphaFoldDB" id="A0A516H6H1"/>
<keyword evidence="8" id="KW-1185">Reference proteome</keyword>
<evidence type="ECO:0000256" key="4">
    <source>
        <dbReference type="ARBA" id="ARBA00023027"/>
    </source>
</evidence>
<dbReference type="NCBIfam" id="NF003406">
    <property type="entry name" value="PRK04761.1"/>
    <property type="match status" value="1"/>
</dbReference>
<dbReference type="InterPro" id="IPR017438">
    <property type="entry name" value="ATP-NAD_kinase_N"/>
</dbReference>
<keyword evidence="6" id="KW-0067">ATP-binding</keyword>
<evidence type="ECO:0000256" key="6">
    <source>
        <dbReference type="HAMAP-Rule" id="MF_00361"/>
    </source>
</evidence>
<accession>A0A516H6H1</accession>
<dbReference type="GO" id="GO:0046872">
    <property type="term" value="F:metal ion binding"/>
    <property type="evidence" value="ECO:0007669"/>
    <property type="project" value="UniProtKB-UniRule"/>
</dbReference>
<keyword evidence="6" id="KW-0547">Nucleotide-binding</keyword>
<keyword evidence="1 6" id="KW-0808">Transferase</keyword>
<dbReference type="EMBL" id="CP041636">
    <property type="protein sequence ID" value="QDO99311.1"/>
    <property type="molecule type" value="Genomic_DNA"/>
</dbReference>
<dbReference type="SUPFAM" id="SSF111331">
    <property type="entry name" value="NAD kinase/diacylglycerol kinase-like"/>
    <property type="match status" value="1"/>
</dbReference>
<feature type="binding site" evidence="6">
    <location>
        <begin position="156"/>
        <end position="161"/>
    </location>
    <ligand>
        <name>NAD(+)</name>
        <dbReference type="ChEBI" id="CHEBI:57540"/>
    </ligand>
</feature>
<dbReference type="GO" id="GO:0006741">
    <property type="term" value="P:NADP+ biosynthetic process"/>
    <property type="evidence" value="ECO:0007669"/>
    <property type="project" value="UniProtKB-UniRule"/>
</dbReference>
<dbReference type="HAMAP" id="MF_00361">
    <property type="entry name" value="NAD_kinase"/>
    <property type="match status" value="1"/>
</dbReference>
<keyword evidence="3 6" id="KW-0521">NADP</keyword>
<dbReference type="PANTHER" id="PTHR20275">
    <property type="entry name" value="NAD KINASE"/>
    <property type="match status" value="1"/>
</dbReference>
<dbReference type="Pfam" id="PF01513">
    <property type="entry name" value="NAD_kinase"/>
    <property type="match status" value="1"/>
</dbReference>
<comment type="caution">
    <text evidence="6">Lacks conserved residue(s) required for the propagation of feature annotation.</text>
</comment>
<comment type="subcellular location">
    <subcellularLocation>
        <location evidence="6">Cytoplasm</location>
    </subcellularLocation>
</comment>
<name>A0A516H6H1_9PROT</name>
<dbReference type="GO" id="GO:0005737">
    <property type="term" value="C:cytoplasm"/>
    <property type="evidence" value="ECO:0007669"/>
    <property type="project" value="UniProtKB-SubCell"/>
</dbReference>
<feature type="active site" description="Proton acceptor" evidence="6">
    <location>
        <position position="45"/>
    </location>
</feature>
<evidence type="ECO:0000256" key="3">
    <source>
        <dbReference type="ARBA" id="ARBA00022857"/>
    </source>
</evidence>
<evidence type="ECO:0000256" key="5">
    <source>
        <dbReference type="ARBA" id="ARBA00047925"/>
    </source>
</evidence>
<organism evidence="7 8">
    <name type="scientific">Ferrovibrio terrae</name>
    <dbReference type="NCBI Taxonomy" id="2594003"/>
    <lineage>
        <taxon>Bacteria</taxon>
        <taxon>Pseudomonadati</taxon>
        <taxon>Pseudomonadota</taxon>
        <taxon>Alphaproteobacteria</taxon>
        <taxon>Rhodospirillales</taxon>
        <taxon>Rhodospirillaceae</taxon>
        <taxon>Ferrovibrio</taxon>
    </lineage>
</organism>
<dbReference type="InterPro" id="IPR002504">
    <property type="entry name" value="NADK"/>
</dbReference>
<dbReference type="KEGG" id="fer:FNB15_19415"/>
<keyword evidence="2 6" id="KW-0418">Kinase</keyword>
<feature type="binding site" evidence="6">
    <location>
        <position position="145"/>
    </location>
    <ligand>
        <name>NAD(+)</name>
        <dbReference type="ChEBI" id="CHEBI:57540"/>
    </ligand>
</feature>
<dbReference type="GO" id="GO:0019674">
    <property type="term" value="P:NAD+ metabolic process"/>
    <property type="evidence" value="ECO:0007669"/>
    <property type="project" value="InterPro"/>
</dbReference>
<dbReference type="Pfam" id="PF20143">
    <property type="entry name" value="NAD_kinase_C"/>
    <property type="match status" value="1"/>
</dbReference>
<evidence type="ECO:0000256" key="2">
    <source>
        <dbReference type="ARBA" id="ARBA00022777"/>
    </source>
</evidence>
<comment type="cofactor">
    <cofactor evidence="6">
        <name>a divalent metal cation</name>
        <dbReference type="ChEBI" id="CHEBI:60240"/>
    </cofactor>
</comment>
<dbReference type="EC" id="2.7.1.23" evidence="6"/>
<evidence type="ECO:0000256" key="1">
    <source>
        <dbReference type="ARBA" id="ARBA00022679"/>
    </source>
</evidence>
<dbReference type="RefSeq" id="WP_144258307.1">
    <property type="nucleotide sequence ID" value="NZ_CP041636.1"/>
</dbReference>
<feature type="binding site" evidence="6">
    <location>
        <begin position="115"/>
        <end position="116"/>
    </location>
    <ligand>
        <name>NAD(+)</name>
        <dbReference type="ChEBI" id="CHEBI:57540"/>
    </ligand>
</feature>
<dbReference type="OrthoDB" id="9774737at2"/>
<dbReference type="GO" id="GO:0051287">
    <property type="term" value="F:NAD binding"/>
    <property type="evidence" value="ECO:0007669"/>
    <property type="project" value="UniProtKB-ARBA"/>
</dbReference>
<evidence type="ECO:0000313" key="7">
    <source>
        <dbReference type="EMBL" id="QDO99311.1"/>
    </source>
</evidence>
<dbReference type="Gene3D" id="3.40.50.10330">
    <property type="entry name" value="Probable inorganic polyphosphate/atp-NAD kinase, domain 1"/>
    <property type="match status" value="1"/>
</dbReference>
<comment type="function">
    <text evidence="6">Involved in the regulation of the intracellular balance of NAD and NADP, and is a key enzyme in the biosynthesis of NADP. Catalyzes specifically the phosphorylation on 2'-hydroxyl of the adenosine moiety of NAD to yield NADP.</text>
</comment>
<dbReference type="GO" id="GO:0005524">
    <property type="term" value="F:ATP binding"/>
    <property type="evidence" value="ECO:0007669"/>
    <property type="project" value="UniProtKB-KW"/>
</dbReference>
<gene>
    <name evidence="6" type="primary">nadK</name>
    <name evidence="7" type="ORF">FNB15_19415</name>
</gene>
<keyword evidence="6" id="KW-0963">Cytoplasm</keyword>
<keyword evidence="4 6" id="KW-0520">NAD</keyword>
<sequence length="256" mass="27857">MTHVSKIAFVAARGDTAEAARERLASRYGDCPPEKAEVIVALGGDGFMLQTLHQYMLGDTPIYGMNQGTVGFLMNEYREDDLLERLAEAQSARLHPLRMRAVTVTGERHEALAINEVALLRQTRQSAKLRISIDGTVRVAELVCDGAMVATPAGSTAYNLSAHGPVLPLSAGVLALTPISAFRPRRWRGALLGRSATVKIEVLETDKRPVSATADFDEVRKVASVEISEAPEISLHLLFDAGHGLEERILNEQFLT</sequence>
<dbReference type="InterPro" id="IPR017437">
    <property type="entry name" value="ATP-NAD_kinase_PpnK-typ_C"/>
</dbReference>
<dbReference type="Proteomes" id="UP000317496">
    <property type="component" value="Chromosome"/>
</dbReference>
<reference evidence="7 8" key="1">
    <citation type="submission" date="2019-07" db="EMBL/GenBank/DDBJ databases">
        <title>Genome sequencing for Ferrovibrio sp. K5.</title>
        <authorList>
            <person name="Park S.-J."/>
        </authorList>
    </citation>
    <scope>NUCLEOTIDE SEQUENCE [LARGE SCALE GENOMIC DNA]</scope>
    <source>
        <strain evidence="7 8">K5</strain>
    </source>
</reference>
<evidence type="ECO:0000313" key="8">
    <source>
        <dbReference type="Proteomes" id="UP000317496"/>
    </source>
</evidence>
<dbReference type="GO" id="GO:0003951">
    <property type="term" value="F:NAD+ kinase activity"/>
    <property type="evidence" value="ECO:0007669"/>
    <property type="project" value="UniProtKB-UniRule"/>
</dbReference>
<comment type="catalytic activity">
    <reaction evidence="5 6">
        <text>NAD(+) + ATP = ADP + NADP(+) + H(+)</text>
        <dbReference type="Rhea" id="RHEA:18629"/>
        <dbReference type="ChEBI" id="CHEBI:15378"/>
        <dbReference type="ChEBI" id="CHEBI:30616"/>
        <dbReference type="ChEBI" id="CHEBI:57540"/>
        <dbReference type="ChEBI" id="CHEBI:58349"/>
        <dbReference type="ChEBI" id="CHEBI:456216"/>
        <dbReference type="EC" id="2.7.1.23"/>
    </reaction>
</comment>
<feature type="binding site" evidence="6">
    <location>
        <position position="153"/>
    </location>
    <ligand>
        <name>NAD(+)</name>
        <dbReference type="ChEBI" id="CHEBI:57540"/>
    </ligand>
</feature>
<dbReference type="Gene3D" id="2.60.200.30">
    <property type="entry name" value="Probable inorganic polyphosphate/atp-NAD kinase, domain 2"/>
    <property type="match status" value="1"/>
</dbReference>
<proteinExistence type="inferred from homology"/>
<comment type="similarity">
    <text evidence="6">Belongs to the NAD kinase family.</text>
</comment>
<protein>
    <recommendedName>
        <fullName evidence="6">NAD kinase</fullName>
        <ecNumber evidence="6">2.7.1.23</ecNumber>
    </recommendedName>
    <alternativeName>
        <fullName evidence="6">ATP-dependent NAD kinase</fullName>
    </alternativeName>
</protein>
<feature type="binding site" evidence="6">
    <location>
        <begin position="45"/>
        <end position="46"/>
    </location>
    <ligand>
        <name>NAD(+)</name>
        <dbReference type="ChEBI" id="CHEBI:57540"/>
    </ligand>
</feature>
<dbReference type="PANTHER" id="PTHR20275:SF0">
    <property type="entry name" value="NAD KINASE"/>
    <property type="match status" value="1"/>
</dbReference>
<dbReference type="InterPro" id="IPR016064">
    <property type="entry name" value="NAD/diacylglycerol_kinase_sf"/>
</dbReference>